<feature type="chain" id="PRO_5035904760" description="DUF19 domain-containing protein" evidence="1">
    <location>
        <begin position="18"/>
        <end position="198"/>
    </location>
</feature>
<gene>
    <name evidence="2" type="ORF">CAUJ_LOCUS5484</name>
</gene>
<dbReference type="PANTHER" id="PTHR36161">
    <property type="entry name" value="PROTEIN CBG06377-RELATED"/>
    <property type="match status" value="1"/>
</dbReference>
<dbReference type="EMBL" id="CAJGYM010000011">
    <property type="protein sequence ID" value="CAD6189565.1"/>
    <property type="molecule type" value="Genomic_DNA"/>
</dbReference>
<dbReference type="PANTHER" id="PTHR36161:SF5">
    <property type="entry name" value="DUF19 DOMAIN-CONTAINING PROTEIN"/>
    <property type="match status" value="1"/>
</dbReference>
<dbReference type="Proteomes" id="UP000835052">
    <property type="component" value="Unassembled WGS sequence"/>
</dbReference>
<comment type="caution">
    <text evidence="2">The sequence shown here is derived from an EMBL/GenBank/DDBJ whole genome shotgun (WGS) entry which is preliminary data.</text>
</comment>
<evidence type="ECO:0000313" key="2">
    <source>
        <dbReference type="EMBL" id="CAD6189565.1"/>
    </source>
</evidence>
<proteinExistence type="predicted"/>
<evidence type="ECO:0008006" key="4">
    <source>
        <dbReference type="Google" id="ProtNLM"/>
    </source>
</evidence>
<evidence type="ECO:0000313" key="3">
    <source>
        <dbReference type="Proteomes" id="UP000835052"/>
    </source>
</evidence>
<dbReference type="OrthoDB" id="5828597at2759"/>
<feature type="signal peptide" evidence="1">
    <location>
        <begin position="1"/>
        <end position="17"/>
    </location>
</feature>
<accession>A0A8S1H1Z3</accession>
<keyword evidence="3" id="KW-1185">Reference proteome</keyword>
<reference evidence="2" key="1">
    <citation type="submission" date="2020-10" db="EMBL/GenBank/DDBJ databases">
        <authorList>
            <person name="Kikuchi T."/>
        </authorList>
    </citation>
    <scope>NUCLEOTIDE SEQUENCE</scope>
    <source>
        <strain evidence="2">NKZ352</strain>
    </source>
</reference>
<keyword evidence="1" id="KW-0732">Signal</keyword>
<sequence length="198" mass="21676">MYVLAALLLIGAAFTSAQDNRLQLCQKAKALGITFYTPQEMVTIAKCVEKPYFNGVAGDALFTEAKNCVIDNSGSKAVQALSLYNNANSCLSPQKIEDLPPILFPPFKQLTLALQNKIADTVADCKRTNTQAAAQKQETCMQKVYGVAKAAITKDYIENVCTKFVNKSVTKKQWGCALRYGPQVMNMALYKCSKIVKA</sequence>
<protein>
    <recommendedName>
        <fullName evidence="4">DUF19 domain-containing protein</fullName>
    </recommendedName>
</protein>
<organism evidence="2 3">
    <name type="scientific">Caenorhabditis auriculariae</name>
    <dbReference type="NCBI Taxonomy" id="2777116"/>
    <lineage>
        <taxon>Eukaryota</taxon>
        <taxon>Metazoa</taxon>
        <taxon>Ecdysozoa</taxon>
        <taxon>Nematoda</taxon>
        <taxon>Chromadorea</taxon>
        <taxon>Rhabditida</taxon>
        <taxon>Rhabditina</taxon>
        <taxon>Rhabditomorpha</taxon>
        <taxon>Rhabditoidea</taxon>
        <taxon>Rhabditidae</taxon>
        <taxon>Peloderinae</taxon>
        <taxon>Caenorhabditis</taxon>
    </lineage>
</organism>
<dbReference type="AlphaFoldDB" id="A0A8S1H1Z3"/>
<name>A0A8S1H1Z3_9PELO</name>
<evidence type="ECO:0000256" key="1">
    <source>
        <dbReference type="SAM" id="SignalP"/>
    </source>
</evidence>